<keyword evidence="4" id="KW-1185">Reference proteome</keyword>
<gene>
    <name evidence="3" type="ORF">LPU83_2798</name>
</gene>
<keyword evidence="1" id="KW-0233">DNA recombination</keyword>
<proteinExistence type="predicted"/>
<dbReference type="AlphaFoldDB" id="W6RCA0"/>
<evidence type="ECO:0000313" key="3">
    <source>
        <dbReference type="EMBL" id="CDM58449.1"/>
    </source>
</evidence>
<dbReference type="PATRIC" id="fig|348824.6.peg.3012"/>
<dbReference type="GO" id="GO:0003677">
    <property type="term" value="F:DNA binding"/>
    <property type="evidence" value="ECO:0007669"/>
    <property type="project" value="InterPro"/>
</dbReference>
<dbReference type="GO" id="GO:0015074">
    <property type="term" value="P:DNA integration"/>
    <property type="evidence" value="ECO:0007669"/>
    <property type="project" value="InterPro"/>
</dbReference>
<evidence type="ECO:0000313" key="4">
    <source>
        <dbReference type="Proteomes" id="UP000019443"/>
    </source>
</evidence>
<evidence type="ECO:0000256" key="1">
    <source>
        <dbReference type="ARBA" id="ARBA00023172"/>
    </source>
</evidence>
<evidence type="ECO:0000259" key="2">
    <source>
        <dbReference type="PROSITE" id="PS51898"/>
    </source>
</evidence>
<dbReference type="EMBL" id="HG916852">
    <property type="protein sequence ID" value="CDM58449.1"/>
    <property type="molecule type" value="Genomic_DNA"/>
</dbReference>
<dbReference type="HOGENOM" id="CLU_1757360_0_0_5"/>
<dbReference type="InterPro" id="IPR011010">
    <property type="entry name" value="DNA_brk_join_enz"/>
</dbReference>
<dbReference type="InterPro" id="IPR002104">
    <property type="entry name" value="Integrase_catalytic"/>
</dbReference>
<organism evidence="3 4">
    <name type="scientific">Rhizobium favelukesii</name>
    <dbReference type="NCBI Taxonomy" id="348824"/>
    <lineage>
        <taxon>Bacteria</taxon>
        <taxon>Pseudomonadati</taxon>
        <taxon>Pseudomonadota</taxon>
        <taxon>Alphaproteobacteria</taxon>
        <taxon>Hyphomicrobiales</taxon>
        <taxon>Rhizobiaceae</taxon>
        <taxon>Rhizobium/Agrobacterium group</taxon>
        <taxon>Rhizobium</taxon>
    </lineage>
</organism>
<name>W6RCA0_9HYPH</name>
<sequence>MFTGLRRSDAVRLGRPYIQNDRIVTKIKKSGDIVQVSIPIHAAFRQTLNTIPQGHSSLIVTAQGAARSEKAFTNWIIEAGRDAGLPPHRSPHGLRKAACIRLAQAGCSASEIMSITGHKNLAEVETYVKEANKSKLADSATAKTYGAA</sequence>
<dbReference type="GO" id="GO:0006310">
    <property type="term" value="P:DNA recombination"/>
    <property type="evidence" value="ECO:0007669"/>
    <property type="project" value="UniProtKB-KW"/>
</dbReference>
<feature type="domain" description="Tyr recombinase" evidence="2">
    <location>
        <begin position="1"/>
        <end position="141"/>
    </location>
</feature>
<dbReference type="SUPFAM" id="SSF56349">
    <property type="entry name" value="DNA breaking-rejoining enzymes"/>
    <property type="match status" value="1"/>
</dbReference>
<dbReference type="Pfam" id="PF00589">
    <property type="entry name" value="Phage_integrase"/>
    <property type="match status" value="1"/>
</dbReference>
<protein>
    <submittedName>
        <fullName evidence="3">Tyrosine recombinase xerC</fullName>
    </submittedName>
</protein>
<reference evidence="3" key="1">
    <citation type="submission" date="2013-11" db="EMBL/GenBank/DDBJ databases">
        <title>Draft genome sequence of the broad-host-range Rhizobium sp. LPU83 strain, a member of the low-genetic diversity Oregon-like Rhizobium sp. group.</title>
        <authorList>
            <person name="Wibberg D."/>
            <person name="Puehler A."/>
            <person name="Schlueter A."/>
        </authorList>
    </citation>
    <scope>NUCLEOTIDE SEQUENCE [LARGE SCALE GENOMIC DNA]</scope>
    <source>
        <strain evidence="3">LPU83</strain>
    </source>
</reference>
<dbReference type="PROSITE" id="PS51898">
    <property type="entry name" value="TYR_RECOMBINASE"/>
    <property type="match status" value="1"/>
</dbReference>
<dbReference type="Gene3D" id="1.10.443.10">
    <property type="entry name" value="Intergrase catalytic core"/>
    <property type="match status" value="1"/>
</dbReference>
<dbReference type="InterPro" id="IPR013762">
    <property type="entry name" value="Integrase-like_cat_sf"/>
</dbReference>
<dbReference type="Proteomes" id="UP000019443">
    <property type="component" value="Chromosome"/>
</dbReference>
<dbReference type="KEGG" id="rhl:LPU83_2798"/>
<dbReference type="eggNOG" id="COG0582">
    <property type="taxonomic scope" value="Bacteria"/>
</dbReference>
<accession>W6RCA0</accession>